<dbReference type="EMBL" id="CP110615">
    <property type="protein sequence ID" value="UZJ24550.1"/>
    <property type="molecule type" value="Genomic_DNA"/>
</dbReference>
<organism evidence="8 9">
    <name type="scientific">Rhodococcus antarcticus</name>
    <dbReference type="NCBI Taxonomy" id="2987751"/>
    <lineage>
        <taxon>Bacteria</taxon>
        <taxon>Bacillati</taxon>
        <taxon>Actinomycetota</taxon>
        <taxon>Actinomycetes</taxon>
        <taxon>Mycobacteriales</taxon>
        <taxon>Nocardiaceae</taxon>
        <taxon>Rhodococcus</taxon>
    </lineage>
</organism>
<keyword evidence="9" id="KW-1185">Reference proteome</keyword>
<dbReference type="Pfam" id="PF04138">
    <property type="entry name" value="GtrA_DPMS_TM"/>
    <property type="match status" value="1"/>
</dbReference>
<keyword evidence="4 6" id="KW-1133">Transmembrane helix</keyword>
<dbReference type="InterPro" id="IPR007267">
    <property type="entry name" value="GtrA_DPMS_TM"/>
</dbReference>
<protein>
    <submittedName>
        <fullName evidence="8">GtrA family protein</fullName>
    </submittedName>
</protein>
<evidence type="ECO:0000256" key="3">
    <source>
        <dbReference type="ARBA" id="ARBA00022692"/>
    </source>
</evidence>
<reference evidence="8" key="1">
    <citation type="submission" date="2022-10" db="EMBL/GenBank/DDBJ databases">
        <title>Rhodococcus sp.75.</title>
        <authorList>
            <person name="Sun M."/>
        </authorList>
    </citation>
    <scope>NUCLEOTIDE SEQUENCE</scope>
    <source>
        <strain evidence="8">75</strain>
    </source>
</reference>
<evidence type="ECO:0000256" key="4">
    <source>
        <dbReference type="ARBA" id="ARBA00022989"/>
    </source>
</evidence>
<dbReference type="Proteomes" id="UP001164965">
    <property type="component" value="Chromosome"/>
</dbReference>
<evidence type="ECO:0000256" key="6">
    <source>
        <dbReference type="SAM" id="Phobius"/>
    </source>
</evidence>
<proteinExistence type="inferred from homology"/>
<gene>
    <name evidence="8" type="ORF">RHODO2019_15705</name>
</gene>
<evidence type="ECO:0000256" key="5">
    <source>
        <dbReference type="ARBA" id="ARBA00023136"/>
    </source>
</evidence>
<dbReference type="PANTHER" id="PTHR38459:SF1">
    <property type="entry name" value="PROPHAGE BACTOPRENOL-LINKED GLUCOSE TRANSLOCASE HOMOLOG"/>
    <property type="match status" value="1"/>
</dbReference>
<dbReference type="RefSeq" id="WP_265382657.1">
    <property type="nucleotide sequence ID" value="NZ_CP110615.1"/>
</dbReference>
<comment type="similarity">
    <text evidence="2">Belongs to the GtrA family.</text>
</comment>
<evidence type="ECO:0000313" key="9">
    <source>
        <dbReference type="Proteomes" id="UP001164965"/>
    </source>
</evidence>
<feature type="transmembrane region" description="Helical" evidence="6">
    <location>
        <begin position="35"/>
        <end position="55"/>
    </location>
</feature>
<accession>A0ABY6NYS6</accession>
<evidence type="ECO:0000313" key="8">
    <source>
        <dbReference type="EMBL" id="UZJ24550.1"/>
    </source>
</evidence>
<feature type="domain" description="GtrA/DPMS transmembrane" evidence="7">
    <location>
        <begin position="11"/>
        <end position="123"/>
    </location>
</feature>
<evidence type="ECO:0000259" key="7">
    <source>
        <dbReference type="Pfam" id="PF04138"/>
    </source>
</evidence>
<evidence type="ECO:0000256" key="2">
    <source>
        <dbReference type="ARBA" id="ARBA00009399"/>
    </source>
</evidence>
<sequence>MPILPRRFSVYLVVGAASVGTDLGLLLLLREGFGTPVWIAGTVGYGASVTVNYGLNRTLAFRDRVATRTSVLRYTALLGFNWVTTLAVLDLADVVGVGYLLGKVVAVAFLTTGNYLAYARWVFPVTTES</sequence>
<dbReference type="InterPro" id="IPR051401">
    <property type="entry name" value="GtrA_CellWall_Glycosyl"/>
</dbReference>
<feature type="transmembrane region" description="Helical" evidence="6">
    <location>
        <begin position="9"/>
        <end position="29"/>
    </location>
</feature>
<feature type="transmembrane region" description="Helical" evidence="6">
    <location>
        <begin position="105"/>
        <end position="123"/>
    </location>
</feature>
<evidence type="ECO:0000256" key="1">
    <source>
        <dbReference type="ARBA" id="ARBA00004141"/>
    </source>
</evidence>
<comment type="subcellular location">
    <subcellularLocation>
        <location evidence="1">Membrane</location>
        <topology evidence="1">Multi-pass membrane protein</topology>
    </subcellularLocation>
</comment>
<keyword evidence="3 6" id="KW-0812">Transmembrane</keyword>
<dbReference type="PANTHER" id="PTHR38459">
    <property type="entry name" value="PROPHAGE BACTOPRENOL-LINKED GLUCOSE TRANSLOCASE HOMOLOG"/>
    <property type="match status" value="1"/>
</dbReference>
<feature type="transmembrane region" description="Helical" evidence="6">
    <location>
        <begin position="76"/>
        <end position="99"/>
    </location>
</feature>
<keyword evidence="5 6" id="KW-0472">Membrane</keyword>
<name>A0ABY6NYS6_9NOCA</name>